<comment type="subcellular location">
    <subcellularLocation>
        <location evidence="1">Membrane</location>
        <topology evidence="1">Multi-pass membrane protein</topology>
    </subcellularLocation>
</comment>
<gene>
    <name evidence="7" type="ORF">LZC94_01285</name>
</gene>
<evidence type="ECO:0000313" key="7">
    <source>
        <dbReference type="EMBL" id="WXB15913.1"/>
    </source>
</evidence>
<evidence type="ECO:0000256" key="4">
    <source>
        <dbReference type="ARBA" id="ARBA00023136"/>
    </source>
</evidence>
<feature type="transmembrane region" description="Helical" evidence="5">
    <location>
        <begin position="58"/>
        <end position="78"/>
    </location>
</feature>
<dbReference type="Gene3D" id="1.20.1720.10">
    <property type="entry name" value="Multidrug resistance protein D"/>
    <property type="match status" value="1"/>
</dbReference>
<dbReference type="PANTHER" id="PTHR23501">
    <property type="entry name" value="MAJOR FACILITATOR SUPERFAMILY"/>
    <property type="match status" value="1"/>
</dbReference>
<dbReference type="EMBL" id="CP089984">
    <property type="protein sequence ID" value="WXB15913.1"/>
    <property type="molecule type" value="Genomic_DNA"/>
</dbReference>
<evidence type="ECO:0000256" key="5">
    <source>
        <dbReference type="SAM" id="Phobius"/>
    </source>
</evidence>
<feature type="domain" description="Major facilitator superfamily (MFS) profile" evidence="6">
    <location>
        <begin position="24"/>
        <end position="473"/>
    </location>
</feature>
<evidence type="ECO:0000256" key="3">
    <source>
        <dbReference type="ARBA" id="ARBA00022989"/>
    </source>
</evidence>
<dbReference type="SUPFAM" id="SSF103473">
    <property type="entry name" value="MFS general substrate transporter"/>
    <property type="match status" value="1"/>
</dbReference>
<evidence type="ECO:0000259" key="6">
    <source>
        <dbReference type="PROSITE" id="PS50850"/>
    </source>
</evidence>
<feature type="transmembrane region" description="Helical" evidence="5">
    <location>
        <begin position="26"/>
        <end position="46"/>
    </location>
</feature>
<keyword evidence="8" id="KW-1185">Reference proteome</keyword>
<feature type="transmembrane region" description="Helical" evidence="5">
    <location>
        <begin position="236"/>
        <end position="255"/>
    </location>
</feature>
<feature type="transmembrane region" description="Helical" evidence="5">
    <location>
        <begin position="177"/>
        <end position="197"/>
    </location>
</feature>
<feature type="transmembrane region" description="Helical" evidence="5">
    <location>
        <begin position="118"/>
        <end position="135"/>
    </location>
</feature>
<feature type="transmembrane region" description="Helical" evidence="5">
    <location>
        <begin position="147"/>
        <end position="171"/>
    </location>
</feature>
<feature type="transmembrane region" description="Helical" evidence="5">
    <location>
        <begin position="448"/>
        <end position="466"/>
    </location>
</feature>
<dbReference type="Gene3D" id="1.20.1250.20">
    <property type="entry name" value="MFS general substrate transporter like domains"/>
    <property type="match status" value="1"/>
</dbReference>
<proteinExistence type="predicted"/>
<dbReference type="InterPro" id="IPR020846">
    <property type="entry name" value="MFS_dom"/>
</dbReference>
<organism evidence="7 8">
    <name type="scientific">Pendulispora albinea</name>
    <dbReference type="NCBI Taxonomy" id="2741071"/>
    <lineage>
        <taxon>Bacteria</taxon>
        <taxon>Pseudomonadati</taxon>
        <taxon>Myxococcota</taxon>
        <taxon>Myxococcia</taxon>
        <taxon>Myxococcales</taxon>
        <taxon>Sorangiineae</taxon>
        <taxon>Pendulisporaceae</taxon>
        <taxon>Pendulispora</taxon>
    </lineage>
</organism>
<dbReference type="RefSeq" id="WP_394825547.1">
    <property type="nucleotide sequence ID" value="NZ_CP089984.1"/>
</dbReference>
<feature type="transmembrane region" description="Helical" evidence="5">
    <location>
        <begin position="305"/>
        <end position="326"/>
    </location>
</feature>
<keyword evidence="4 5" id="KW-0472">Membrane</keyword>
<dbReference type="Pfam" id="PF07690">
    <property type="entry name" value="MFS_1"/>
    <property type="match status" value="1"/>
</dbReference>
<name>A0ABZ2M1G2_9BACT</name>
<evidence type="ECO:0000313" key="8">
    <source>
        <dbReference type="Proteomes" id="UP001370348"/>
    </source>
</evidence>
<keyword evidence="2 5" id="KW-0812">Transmembrane</keyword>
<dbReference type="Proteomes" id="UP001370348">
    <property type="component" value="Chromosome"/>
</dbReference>
<feature type="transmembrane region" description="Helical" evidence="5">
    <location>
        <begin position="338"/>
        <end position="358"/>
    </location>
</feature>
<feature type="transmembrane region" description="Helical" evidence="5">
    <location>
        <begin position="90"/>
        <end position="112"/>
    </location>
</feature>
<sequence length="482" mass="49306">MQAAESKQEERGWGELVAGANAVRSVALAGGVALHAVNVFIATTILPSVVQDIGGLGYYAWNTTVFIVASVVAAATSAKLLRTLGPRGAYAAAAIVFMTGTTLCATATVMPMMLLGRAVQGTGGGFLLSLSYVMIRIVFEEALWPRAVALVSGMWGVATLIGPAVGGVFAQMHAWRWAFWSLLPVSALFACLAWFVMPSRPSDGPSAPSPVPLLQLVLLATSVLAVSIGSVDPRPLWNAAGLVGAAVLMLALIRIESRAEVRLLPRGALRASTPLGASYATMALLTALMNCDIFVPYFIQNLHGQSPLVAGYISALLAAGWTVGSVTSSSFTGARARAVVIAGPVLATVSMVALAVLIPTPSGGSWTVLFPICAALGLVGLGIGLGWPHILSSVLRSAPKEDQDVAAASITTIEMFATALGAAVAGMVTNLAGFTDPDGESGARHAGIALFITLGAAPLLAVATAVRVGRTSMIPSASSPSH</sequence>
<feature type="transmembrane region" description="Helical" evidence="5">
    <location>
        <begin position="364"/>
        <end position="385"/>
    </location>
</feature>
<feature type="transmembrane region" description="Helical" evidence="5">
    <location>
        <begin position="405"/>
        <end position="428"/>
    </location>
</feature>
<feature type="transmembrane region" description="Helical" evidence="5">
    <location>
        <begin position="209"/>
        <end position="230"/>
    </location>
</feature>
<feature type="transmembrane region" description="Helical" evidence="5">
    <location>
        <begin position="276"/>
        <end position="299"/>
    </location>
</feature>
<dbReference type="InterPro" id="IPR036259">
    <property type="entry name" value="MFS_trans_sf"/>
</dbReference>
<accession>A0ABZ2M1G2</accession>
<dbReference type="PROSITE" id="PS50850">
    <property type="entry name" value="MFS"/>
    <property type="match status" value="1"/>
</dbReference>
<keyword evidence="3 5" id="KW-1133">Transmembrane helix</keyword>
<evidence type="ECO:0000256" key="2">
    <source>
        <dbReference type="ARBA" id="ARBA00022692"/>
    </source>
</evidence>
<evidence type="ECO:0000256" key="1">
    <source>
        <dbReference type="ARBA" id="ARBA00004141"/>
    </source>
</evidence>
<protein>
    <submittedName>
        <fullName evidence="7">MFS transporter</fullName>
    </submittedName>
</protein>
<dbReference type="InterPro" id="IPR011701">
    <property type="entry name" value="MFS"/>
</dbReference>
<reference evidence="7 8" key="1">
    <citation type="submission" date="2021-12" db="EMBL/GenBank/DDBJ databases">
        <title>Discovery of the Pendulisporaceae a myxobacterial family with distinct sporulation behavior and unique specialized metabolism.</title>
        <authorList>
            <person name="Garcia R."/>
            <person name="Popoff A."/>
            <person name="Bader C.D."/>
            <person name="Loehr J."/>
            <person name="Walesch S."/>
            <person name="Walt C."/>
            <person name="Boldt J."/>
            <person name="Bunk B."/>
            <person name="Haeckl F.J.F.P.J."/>
            <person name="Gunesch A.P."/>
            <person name="Birkelbach J."/>
            <person name="Nuebel U."/>
            <person name="Pietschmann T."/>
            <person name="Bach T."/>
            <person name="Mueller R."/>
        </authorList>
    </citation>
    <scope>NUCLEOTIDE SEQUENCE [LARGE SCALE GENOMIC DNA]</scope>
    <source>
        <strain evidence="7 8">MSr11954</strain>
    </source>
</reference>
<dbReference type="PANTHER" id="PTHR23501:SF154">
    <property type="entry name" value="MULTIDRUG-EFFLUX TRANSPORTER RV1634-RELATED"/>
    <property type="match status" value="1"/>
</dbReference>